<name>A0A1I4D1G8_9HYPH</name>
<accession>A0A1I4D1G8</accession>
<proteinExistence type="predicted"/>
<dbReference type="EMBL" id="FOSK01000010">
    <property type="protein sequence ID" value="SFK87514.1"/>
    <property type="molecule type" value="Genomic_DNA"/>
</dbReference>
<organism evidence="1 2">
    <name type="scientific">Pseudovibrio ascidiaceicola</name>
    <dbReference type="NCBI Taxonomy" id="285279"/>
    <lineage>
        <taxon>Bacteria</taxon>
        <taxon>Pseudomonadati</taxon>
        <taxon>Pseudomonadota</taxon>
        <taxon>Alphaproteobacteria</taxon>
        <taxon>Hyphomicrobiales</taxon>
        <taxon>Stappiaceae</taxon>
        <taxon>Pseudovibrio</taxon>
    </lineage>
</organism>
<gene>
    <name evidence="1" type="ORF">SAMN04488518_110188</name>
</gene>
<dbReference type="Gene3D" id="3.30.70.2060">
    <property type="match status" value="1"/>
</dbReference>
<dbReference type="PANTHER" id="PTHR41247">
    <property type="entry name" value="HTH-TYPE TRANSCRIPTIONAL REPRESSOR YCNK"/>
    <property type="match status" value="1"/>
</dbReference>
<dbReference type="InterPro" id="IPR008719">
    <property type="entry name" value="N2O_reductase_NosL"/>
</dbReference>
<sequence>MMKKLFVVVGVTLLLAACQEKEEVIKPVAMELNAEAAGFYCQMTVLDHEGPKAQIHLAGSPFPLWFSQVRDAVAFTRLPEESKDYVAIYVNDMDNAESWEQPGNNNWVDADAAFFVIESTQNGGMGAPEAIPFGTQAGAEKFSSENGGQVVKLAEIPDEYVLKPVEFELSDASSN</sequence>
<dbReference type="RefSeq" id="WP_093521842.1">
    <property type="nucleotide sequence ID" value="NZ_FOSK01000010.1"/>
</dbReference>
<dbReference type="SUPFAM" id="SSF160387">
    <property type="entry name" value="NosL/MerB-like"/>
    <property type="match status" value="1"/>
</dbReference>
<keyword evidence="2" id="KW-1185">Reference proteome</keyword>
<comment type="caution">
    <text evidence="1">The sequence shown here is derived from an EMBL/GenBank/DDBJ whole genome shotgun (WGS) entry which is preliminary data.</text>
</comment>
<dbReference type="Gene3D" id="3.30.70.2050">
    <property type="match status" value="1"/>
</dbReference>
<protein>
    <submittedName>
        <fullName evidence="1">Copper chaperone NosL</fullName>
    </submittedName>
</protein>
<dbReference type="PROSITE" id="PS51257">
    <property type="entry name" value="PROKAR_LIPOPROTEIN"/>
    <property type="match status" value="1"/>
</dbReference>
<dbReference type="Proteomes" id="UP000199598">
    <property type="component" value="Unassembled WGS sequence"/>
</dbReference>
<reference evidence="1 2" key="1">
    <citation type="submission" date="2016-10" db="EMBL/GenBank/DDBJ databases">
        <authorList>
            <person name="Varghese N."/>
            <person name="Submissions S."/>
        </authorList>
    </citation>
    <scope>NUCLEOTIDE SEQUENCE [LARGE SCALE GENOMIC DNA]</scope>
    <source>
        <strain evidence="1 2">DSM 16392</strain>
    </source>
</reference>
<dbReference type="PANTHER" id="PTHR41247:SF1">
    <property type="entry name" value="HTH-TYPE TRANSCRIPTIONAL REPRESSOR YCNK"/>
    <property type="match status" value="1"/>
</dbReference>
<dbReference type="Pfam" id="PF05573">
    <property type="entry name" value="NosL"/>
    <property type="match status" value="1"/>
</dbReference>
<evidence type="ECO:0000313" key="2">
    <source>
        <dbReference type="Proteomes" id="UP000199598"/>
    </source>
</evidence>
<evidence type="ECO:0000313" key="1">
    <source>
        <dbReference type="EMBL" id="SFK87514.1"/>
    </source>
</evidence>